<dbReference type="Pfam" id="PF00675">
    <property type="entry name" value="Peptidase_M16"/>
    <property type="match status" value="1"/>
</dbReference>
<dbReference type="InterPro" id="IPR050361">
    <property type="entry name" value="MPP/UQCRC_Complex"/>
</dbReference>
<dbReference type="InterPro" id="IPR011765">
    <property type="entry name" value="Pept_M16_N"/>
</dbReference>
<protein>
    <submittedName>
        <fullName evidence="3">Predicted Zn-dependent peptidase</fullName>
    </submittedName>
</protein>
<feature type="domain" description="Peptidase M16 C-terminal" evidence="2">
    <location>
        <begin position="219"/>
        <end position="395"/>
    </location>
</feature>
<sequence length="692" mass="75987">MKKLIYPLIAASLFATGCQNQNNATKKVVTDQNINTKTKGGIDINKMPVSTKSPTVNITEPKSFRMENGLTVMIVENHKLPRVTASLSIDRQPVLEGNIAGVSDILANQLGEGTKTMSKDAFNKRIDYLGASLNFTQSGAFANSLSKYFPEVFGMMADAVKNPRFDQKEVEKAKDREIESLKVDEKSADAIARRTGNAVIYGKNTSRGEFPTEQSIRRVSARDVENYFHKYYAPDQAYLVISGDIKYDEAKKLAEQHFSGWKKSGTVFPALEPANNVVRTEINIVDVPSAVQSVISVGNLTELKMSDPDYFASMVANYILGGGGESRLFMNLREKNGFTYGAYSGLSVSKYSPSFRANASVRNEVTDKAVVEFMNELNGIGTVSEKELADAKAKLKGDFIRSLERPETLARFAVNQRIYNLPTNFYQNYLKSIDAVTVNDVKKAVQRNILPGQSRIFIAGKASEIGEPLERLGYDVKYYDTNANPVAKPLAKKVDANVTAETVGKKYIDAIGGEANVKKIKSVSTEASAKLQGMELTMLSTMAEGGKTRTEVKMMGQTMQKMVFDGKAGYMEAQGQKMPMPADAAAELANRALFPELDFKGAQLSGIENFNGEDCYVVKSGTTTYYYSVKTGLKTGEVRTIAGQTIPTMFADYRDVSGVKMPFKITQTIGGMNLEMTVTSQQVNVAKDSDFQ</sequence>
<dbReference type="Pfam" id="PF05193">
    <property type="entry name" value="Peptidase_M16_C"/>
    <property type="match status" value="1"/>
</dbReference>
<evidence type="ECO:0000259" key="1">
    <source>
        <dbReference type="Pfam" id="PF00675"/>
    </source>
</evidence>
<dbReference type="EMBL" id="FQYI01000001">
    <property type="protein sequence ID" value="SHI29175.1"/>
    <property type="molecule type" value="Genomic_DNA"/>
</dbReference>
<dbReference type="PROSITE" id="PS51257">
    <property type="entry name" value="PROKAR_LIPOPROTEIN"/>
    <property type="match status" value="1"/>
</dbReference>
<dbReference type="PANTHER" id="PTHR11851">
    <property type="entry name" value="METALLOPROTEASE"/>
    <property type="match status" value="1"/>
</dbReference>
<dbReference type="OrthoDB" id="9811314at2"/>
<dbReference type="InterPro" id="IPR007863">
    <property type="entry name" value="Peptidase_M16_C"/>
</dbReference>
<dbReference type="STRING" id="1118202.SAMN05443429_10139"/>
<dbReference type="InterPro" id="IPR011249">
    <property type="entry name" value="Metalloenz_LuxS/M16"/>
</dbReference>
<proteinExistence type="predicted"/>
<reference evidence="3 4" key="1">
    <citation type="submission" date="2016-11" db="EMBL/GenBank/DDBJ databases">
        <authorList>
            <person name="Jaros S."/>
            <person name="Januszkiewicz K."/>
            <person name="Wedrychowicz H."/>
        </authorList>
    </citation>
    <scope>NUCLEOTIDE SEQUENCE [LARGE SCALE GENOMIC DNA]</scope>
    <source>
        <strain evidence="3 4">DSM 25479</strain>
    </source>
</reference>
<dbReference type="AlphaFoldDB" id="A0A1M5ZY14"/>
<evidence type="ECO:0000259" key="2">
    <source>
        <dbReference type="Pfam" id="PF05193"/>
    </source>
</evidence>
<evidence type="ECO:0000313" key="3">
    <source>
        <dbReference type="EMBL" id="SHI29175.1"/>
    </source>
</evidence>
<name>A0A1M5ZY14_9FLAO</name>
<dbReference type="Proteomes" id="UP000184335">
    <property type="component" value="Unassembled WGS sequence"/>
</dbReference>
<feature type="domain" description="Peptidase M16 N-terminal" evidence="1">
    <location>
        <begin position="96"/>
        <end position="187"/>
    </location>
</feature>
<evidence type="ECO:0000313" key="4">
    <source>
        <dbReference type="Proteomes" id="UP000184335"/>
    </source>
</evidence>
<organism evidence="3 4">
    <name type="scientific">Cruoricaptor ignavus</name>
    <dbReference type="NCBI Taxonomy" id="1118202"/>
    <lineage>
        <taxon>Bacteria</taxon>
        <taxon>Pseudomonadati</taxon>
        <taxon>Bacteroidota</taxon>
        <taxon>Flavobacteriia</taxon>
        <taxon>Flavobacteriales</taxon>
        <taxon>Weeksellaceae</taxon>
        <taxon>Cruoricaptor</taxon>
    </lineage>
</organism>
<dbReference type="SUPFAM" id="SSF63411">
    <property type="entry name" value="LuxS/MPP-like metallohydrolase"/>
    <property type="match status" value="2"/>
</dbReference>
<gene>
    <name evidence="3" type="ORF">SAMN05443429_10139</name>
</gene>
<dbReference type="GO" id="GO:0046872">
    <property type="term" value="F:metal ion binding"/>
    <property type="evidence" value="ECO:0007669"/>
    <property type="project" value="InterPro"/>
</dbReference>
<accession>A0A1M5ZY14</accession>
<dbReference type="RefSeq" id="WP_083541121.1">
    <property type="nucleotide sequence ID" value="NZ_FQYI01000001.1"/>
</dbReference>
<keyword evidence="4" id="KW-1185">Reference proteome</keyword>
<dbReference type="Gene3D" id="3.30.830.10">
    <property type="entry name" value="Metalloenzyme, LuxS/M16 peptidase-like"/>
    <property type="match status" value="2"/>
</dbReference>